<dbReference type="Pfam" id="PF04024">
    <property type="entry name" value="PspC"/>
    <property type="match status" value="1"/>
</dbReference>
<feature type="compositionally biased region" description="Low complexity" evidence="1">
    <location>
        <begin position="380"/>
        <end position="394"/>
    </location>
</feature>
<feature type="compositionally biased region" description="Basic and acidic residues" evidence="1">
    <location>
        <begin position="261"/>
        <end position="270"/>
    </location>
</feature>
<accession>A0A4R4NC59</accession>
<organism evidence="4 5">
    <name type="scientific">Nonomuraea longispora</name>
    <dbReference type="NCBI Taxonomy" id="1848320"/>
    <lineage>
        <taxon>Bacteria</taxon>
        <taxon>Bacillati</taxon>
        <taxon>Actinomycetota</taxon>
        <taxon>Actinomycetes</taxon>
        <taxon>Streptosporangiales</taxon>
        <taxon>Streptosporangiaceae</taxon>
        <taxon>Nonomuraea</taxon>
    </lineage>
</organism>
<dbReference type="Proteomes" id="UP000295157">
    <property type="component" value="Unassembled WGS sequence"/>
</dbReference>
<evidence type="ECO:0000256" key="1">
    <source>
        <dbReference type="SAM" id="MobiDB-lite"/>
    </source>
</evidence>
<gene>
    <name evidence="4" type="ORF">E1267_23700</name>
</gene>
<dbReference type="AlphaFoldDB" id="A0A4R4NC59"/>
<feature type="region of interest" description="Disordered" evidence="1">
    <location>
        <begin position="160"/>
        <end position="394"/>
    </location>
</feature>
<keyword evidence="2" id="KW-0812">Transmembrane</keyword>
<evidence type="ECO:0000313" key="5">
    <source>
        <dbReference type="Proteomes" id="UP000295157"/>
    </source>
</evidence>
<feature type="compositionally biased region" description="Basic and acidic residues" evidence="1">
    <location>
        <begin position="160"/>
        <end position="169"/>
    </location>
</feature>
<keyword evidence="5" id="KW-1185">Reference proteome</keyword>
<protein>
    <submittedName>
        <fullName evidence="4">PspC domain-containing protein</fullName>
    </submittedName>
</protein>
<proteinExistence type="predicted"/>
<keyword evidence="2" id="KW-1133">Transmembrane helix</keyword>
<comment type="caution">
    <text evidence="4">The sequence shown here is derived from an EMBL/GenBank/DDBJ whole genome shotgun (WGS) entry which is preliminary data.</text>
</comment>
<dbReference type="EMBL" id="SMJZ01000094">
    <property type="protein sequence ID" value="TDC04202.1"/>
    <property type="molecule type" value="Genomic_DNA"/>
</dbReference>
<feature type="domain" description="Phage shock protein PspC N-terminal" evidence="3">
    <location>
        <begin position="28"/>
        <end position="82"/>
    </location>
</feature>
<evidence type="ECO:0000259" key="3">
    <source>
        <dbReference type="Pfam" id="PF04024"/>
    </source>
</evidence>
<feature type="non-terminal residue" evidence="4">
    <location>
        <position position="394"/>
    </location>
</feature>
<reference evidence="4 5" key="1">
    <citation type="submission" date="2019-02" db="EMBL/GenBank/DDBJ databases">
        <title>Draft genome sequences of novel Actinobacteria.</title>
        <authorList>
            <person name="Sahin N."/>
            <person name="Ay H."/>
            <person name="Saygin H."/>
        </authorList>
    </citation>
    <scope>NUCLEOTIDE SEQUENCE [LARGE SCALE GENOMIC DNA]</scope>
    <source>
        <strain evidence="4 5">KC201</strain>
    </source>
</reference>
<evidence type="ECO:0000313" key="4">
    <source>
        <dbReference type="EMBL" id="TDC04202.1"/>
    </source>
</evidence>
<feature type="transmembrane region" description="Helical" evidence="2">
    <location>
        <begin position="53"/>
        <end position="79"/>
    </location>
</feature>
<feature type="transmembrane region" description="Helical" evidence="2">
    <location>
        <begin position="100"/>
        <end position="123"/>
    </location>
</feature>
<feature type="compositionally biased region" description="Low complexity" evidence="1">
    <location>
        <begin position="285"/>
        <end position="296"/>
    </location>
</feature>
<keyword evidence="2" id="KW-0472">Membrane</keyword>
<dbReference type="OrthoDB" id="3535301at2"/>
<evidence type="ECO:0000256" key="2">
    <source>
        <dbReference type="SAM" id="Phobius"/>
    </source>
</evidence>
<dbReference type="InterPro" id="IPR007168">
    <property type="entry name" value="Phageshock_PspC_N"/>
</dbReference>
<feature type="transmembrane region" description="Helical" evidence="2">
    <location>
        <begin position="129"/>
        <end position="153"/>
    </location>
</feature>
<feature type="region of interest" description="Disordered" evidence="1">
    <location>
        <begin position="1"/>
        <end position="26"/>
    </location>
</feature>
<sequence>MRAPGTQVHDGDMTEAPPREPAAPHRVLRRSSEGRFLMGVCAGLGRHTGIDPVVFRVGFAVLMFGSGIGLFLYLSAFLLMKEPNGKSGLIEQWTGRDFDADTVMALMGAVLACGLGLNLATVWLDVGTLVVGVFLAVSLLAAHASGVDLLGLARSMPERLGRRRTDGERQAASCTTPPVRPQSARTGLDETAQTSSPSRETPAPGPAESATPDQVQAQRAAGRPFQERSGEPAPGTTRHPSQGPAHETTRHPIPEAAQETTGHRPVEQPTREFTGPVGEDAQERAAAGPDPALGDAVTAEHAVPPYRPSEPYRPSQPYEQAEPYEQAGPYEQAEPYGTRAGGPRRAPTTSSGHSGYGDPFAPNGPYQPLDPAKRGGGYSPYDPALYARPAPAPA</sequence>
<name>A0A4R4NC59_9ACTN</name>